<dbReference type="SUPFAM" id="SSF56349">
    <property type="entry name" value="DNA breaking-rejoining enzymes"/>
    <property type="match status" value="1"/>
</dbReference>
<dbReference type="KEGG" id="bsol:FSW04_11890"/>
<proteinExistence type="predicted"/>
<keyword evidence="1" id="KW-0233">DNA recombination</keyword>
<dbReference type="InterPro" id="IPR002104">
    <property type="entry name" value="Integrase_catalytic"/>
</dbReference>
<dbReference type="RefSeq" id="WP_146919464.1">
    <property type="nucleotide sequence ID" value="NZ_CP042430.1"/>
</dbReference>
<accession>A0A5B8U5N6</accession>
<evidence type="ECO:0000313" key="4">
    <source>
        <dbReference type="Proteomes" id="UP000321805"/>
    </source>
</evidence>
<dbReference type="Proteomes" id="UP000321805">
    <property type="component" value="Chromosome"/>
</dbReference>
<dbReference type="Pfam" id="PF00589">
    <property type="entry name" value="Phage_integrase"/>
    <property type="match status" value="1"/>
</dbReference>
<evidence type="ECO:0000313" key="3">
    <source>
        <dbReference type="EMBL" id="QEC48195.1"/>
    </source>
</evidence>
<reference evidence="3 4" key="1">
    <citation type="journal article" date="2018" name="J. Microbiol.">
        <title>Baekduia soli gen. nov., sp. nov., a novel bacterium isolated from the soil of Baekdu Mountain and proposal of a novel family name, Baekduiaceae fam. nov.</title>
        <authorList>
            <person name="An D.S."/>
            <person name="Siddiqi M.Z."/>
            <person name="Kim K.H."/>
            <person name="Yu H.S."/>
            <person name="Im W.T."/>
        </authorList>
    </citation>
    <scope>NUCLEOTIDE SEQUENCE [LARGE SCALE GENOMIC DNA]</scope>
    <source>
        <strain evidence="3 4">BR7-21</strain>
    </source>
</reference>
<dbReference type="AlphaFoldDB" id="A0A5B8U5N6"/>
<sequence length="82" mass="8226">MVVGAHGQPAGHGHTFGTRLVAPGTPLRAVQELLGHADAKTTQIYTHYAPGAHEVALVDAAFAGEQPADESAAGTTPGDVAS</sequence>
<dbReference type="InterPro" id="IPR011010">
    <property type="entry name" value="DNA_brk_join_enz"/>
</dbReference>
<dbReference type="EMBL" id="CP042430">
    <property type="protein sequence ID" value="QEC48195.1"/>
    <property type="molecule type" value="Genomic_DNA"/>
</dbReference>
<evidence type="ECO:0000256" key="1">
    <source>
        <dbReference type="ARBA" id="ARBA00023172"/>
    </source>
</evidence>
<feature type="domain" description="Tyr recombinase" evidence="2">
    <location>
        <begin position="1"/>
        <end position="59"/>
    </location>
</feature>
<protein>
    <submittedName>
        <fullName evidence="3">Tyrosine-type recombinase/integrase</fullName>
    </submittedName>
</protein>
<dbReference type="OrthoDB" id="1822491at2"/>
<name>A0A5B8U5N6_9ACTN</name>
<dbReference type="Gene3D" id="1.10.443.10">
    <property type="entry name" value="Intergrase catalytic core"/>
    <property type="match status" value="1"/>
</dbReference>
<evidence type="ECO:0000259" key="2">
    <source>
        <dbReference type="PROSITE" id="PS51898"/>
    </source>
</evidence>
<dbReference type="GO" id="GO:0006310">
    <property type="term" value="P:DNA recombination"/>
    <property type="evidence" value="ECO:0007669"/>
    <property type="project" value="UniProtKB-KW"/>
</dbReference>
<dbReference type="PROSITE" id="PS51898">
    <property type="entry name" value="TYR_RECOMBINASE"/>
    <property type="match status" value="1"/>
</dbReference>
<gene>
    <name evidence="3" type="ORF">FSW04_11890</name>
</gene>
<organism evidence="3 4">
    <name type="scientific">Baekduia soli</name>
    <dbReference type="NCBI Taxonomy" id="496014"/>
    <lineage>
        <taxon>Bacteria</taxon>
        <taxon>Bacillati</taxon>
        <taxon>Actinomycetota</taxon>
        <taxon>Thermoleophilia</taxon>
        <taxon>Solirubrobacterales</taxon>
        <taxon>Baekduiaceae</taxon>
        <taxon>Baekduia</taxon>
    </lineage>
</organism>
<dbReference type="InterPro" id="IPR013762">
    <property type="entry name" value="Integrase-like_cat_sf"/>
</dbReference>
<dbReference type="GO" id="GO:0015074">
    <property type="term" value="P:DNA integration"/>
    <property type="evidence" value="ECO:0007669"/>
    <property type="project" value="InterPro"/>
</dbReference>
<keyword evidence="4" id="KW-1185">Reference proteome</keyword>
<dbReference type="GO" id="GO:0003677">
    <property type="term" value="F:DNA binding"/>
    <property type="evidence" value="ECO:0007669"/>
    <property type="project" value="InterPro"/>
</dbReference>